<dbReference type="EC" id="3.2.2.31" evidence="5"/>
<evidence type="ECO:0000313" key="16">
    <source>
        <dbReference type="EMBL" id="MYD91233.1"/>
    </source>
</evidence>
<evidence type="ECO:0000256" key="3">
    <source>
        <dbReference type="ARBA" id="ARBA00002933"/>
    </source>
</evidence>
<dbReference type="InterPro" id="IPR023170">
    <property type="entry name" value="HhH_base_excis_C"/>
</dbReference>
<dbReference type="GO" id="GO:0000701">
    <property type="term" value="F:purine-specific mismatch base pair DNA N-glycosylase activity"/>
    <property type="evidence" value="ECO:0007669"/>
    <property type="project" value="UniProtKB-EC"/>
</dbReference>
<dbReference type="SMART" id="SM00478">
    <property type="entry name" value="ENDO3c"/>
    <property type="match status" value="1"/>
</dbReference>
<evidence type="ECO:0000256" key="5">
    <source>
        <dbReference type="ARBA" id="ARBA00012045"/>
    </source>
</evidence>
<dbReference type="InterPro" id="IPR004036">
    <property type="entry name" value="Endonuclease-III-like_CS2"/>
</dbReference>
<keyword evidence="10" id="KW-0378">Hydrolase</keyword>
<dbReference type="SUPFAM" id="SSF48150">
    <property type="entry name" value="DNA-glycosylase"/>
    <property type="match status" value="1"/>
</dbReference>
<dbReference type="InterPro" id="IPR044298">
    <property type="entry name" value="MIG/MutY"/>
</dbReference>
<keyword evidence="11" id="KW-0408">Iron</keyword>
<evidence type="ECO:0000256" key="6">
    <source>
        <dbReference type="ARBA" id="ARBA00022023"/>
    </source>
</evidence>
<dbReference type="PROSITE" id="PS01155">
    <property type="entry name" value="ENDONUCLEASE_III_2"/>
    <property type="match status" value="1"/>
</dbReference>
<comment type="similarity">
    <text evidence="4">Belongs to the Nth/MutY family.</text>
</comment>
<evidence type="ECO:0000256" key="1">
    <source>
        <dbReference type="ARBA" id="ARBA00000843"/>
    </source>
</evidence>
<comment type="catalytic activity">
    <reaction evidence="1">
        <text>Hydrolyzes free adenine bases from 7,8-dihydro-8-oxoguanine:adenine mismatched double-stranded DNA, leaving an apurinic site.</text>
        <dbReference type="EC" id="3.2.2.31"/>
    </reaction>
</comment>
<evidence type="ECO:0000256" key="12">
    <source>
        <dbReference type="ARBA" id="ARBA00023014"/>
    </source>
</evidence>
<sequence>MIDKVADWQLANAEPFPWRSAPHGFRDPYRVWIAEVMAQQTRLATVVPYFNRWIAALPSPRAVAQADEDRVLKLWEGLGYYQRALNIHRAAKQMVQRHRGQVPGTKEELLALPGIGRYTAGGILSLAFNQPEPAIDGNVVRLYSRLHKTLYTAQRKANLDTIDTHIRRLLAANPAVSPGLIAEGLMALGSKICKPINPDCPNCPVREHCTTYSSNSSAQPAPPPGRSPVKPLSIRHYVGYVLLTVQGGQQRIFLVRNRRGDMLGGLWGFPALPVEELPAADVSAAARIAEDQLCVAVGPVRHLGRQIQDYSHFRRRQDTYLAVCHDVVPATPRWEEGQWVPAGEIGDFALSRIDHKIAALLTANAETKACAD</sequence>
<dbReference type="InterPro" id="IPR003651">
    <property type="entry name" value="Endonuclease3_FeS-loop_motif"/>
</dbReference>
<dbReference type="SMART" id="SM00525">
    <property type="entry name" value="FES"/>
    <property type="match status" value="1"/>
</dbReference>
<evidence type="ECO:0000256" key="7">
    <source>
        <dbReference type="ARBA" id="ARBA00022485"/>
    </source>
</evidence>
<dbReference type="GO" id="GO:0006298">
    <property type="term" value="P:mismatch repair"/>
    <property type="evidence" value="ECO:0007669"/>
    <property type="project" value="TreeGrafter"/>
</dbReference>
<dbReference type="Gene3D" id="1.10.340.30">
    <property type="entry name" value="Hypothetical protein, domain 2"/>
    <property type="match status" value="1"/>
</dbReference>
<evidence type="ECO:0000256" key="9">
    <source>
        <dbReference type="ARBA" id="ARBA00022763"/>
    </source>
</evidence>
<dbReference type="EMBL" id="VXPY01000093">
    <property type="protein sequence ID" value="MYD91233.1"/>
    <property type="molecule type" value="Genomic_DNA"/>
</dbReference>
<name>A0A6B1DWZ4_9CHLR</name>
<evidence type="ECO:0000256" key="14">
    <source>
        <dbReference type="ARBA" id="ARBA00023295"/>
    </source>
</evidence>
<dbReference type="Pfam" id="PF14815">
    <property type="entry name" value="NUDIX_4"/>
    <property type="match status" value="1"/>
</dbReference>
<dbReference type="GO" id="GO:0046872">
    <property type="term" value="F:metal ion binding"/>
    <property type="evidence" value="ECO:0007669"/>
    <property type="project" value="UniProtKB-KW"/>
</dbReference>
<evidence type="ECO:0000256" key="13">
    <source>
        <dbReference type="ARBA" id="ARBA00023204"/>
    </source>
</evidence>
<dbReference type="PANTHER" id="PTHR42944:SF1">
    <property type="entry name" value="ADENINE DNA GLYCOSYLASE"/>
    <property type="match status" value="1"/>
</dbReference>
<dbReference type="GO" id="GO:0034039">
    <property type="term" value="F:8-oxo-7,8-dihydroguanine DNA N-glycosylase activity"/>
    <property type="evidence" value="ECO:0007669"/>
    <property type="project" value="TreeGrafter"/>
</dbReference>
<dbReference type="GO" id="GO:0006284">
    <property type="term" value="P:base-excision repair"/>
    <property type="evidence" value="ECO:0007669"/>
    <property type="project" value="InterPro"/>
</dbReference>
<dbReference type="InterPro" id="IPR003265">
    <property type="entry name" value="HhH-GPD_domain"/>
</dbReference>
<proteinExistence type="inferred from homology"/>
<comment type="cofactor">
    <cofactor evidence="2">
        <name>[4Fe-4S] cluster</name>
        <dbReference type="ChEBI" id="CHEBI:49883"/>
    </cofactor>
</comment>
<dbReference type="Gene3D" id="3.90.79.10">
    <property type="entry name" value="Nucleoside Triphosphate Pyrophosphohydrolase"/>
    <property type="match status" value="1"/>
</dbReference>
<dbReference type="InterPro" id="IPR029119">
    <property type="entry name" value="MutY_C"/>
</dbReference>
<dbReference type="GO" id="GO:0051539">
    <property type="term" value="F:4 iron, 4 sulfur cluster binding"/>
    <property type="evidence" value="ECO:0007669"/>
    <property type="project" value="UniProtKB-KW"/>
</dbReference>
<dbReference type="SUPFAM" id="SSF55811">
    <property type="entry name" value="Nudix"/>
    <property type="match status" value="1"/>
</dbReference>
<comment type="caution">
    <text evidence="16">The sequence shown here is derived from an EMBL/GenBank/DDBJ whole genome shotgun (WGS) entry which is preliminary data.</text>
</comment>
<evidence type="ECO:0000259" key="15">
    <source>
        <dbReference type="SMART" id="SM00478"/>
    </source>
</evidence>
<keyword evidence="9" id="KW-0227">DNA damage</keyword>
<keyword evidence="8" id="KW-0479">Metal-binding</keyword>
<dbReference type="AlphaFoldDB" id="A0A6B1DWZ4"/>
<dbReference type="PANTHER" id="PTHR42944">
    <property type="entry name" value="ADENINE DNA GLYCOSYLASE"/>
    <property type="match status" value="1"/>
</dbReference>
<dbReference type="FunFam" id="1.10.340.30:FF:000002">
    <property type="entry name" value="Adenine DNA glycosylase"/>
    <property type="match status" value="1"/>
</dbReference>
<dbReference type="GO" id="GO:0035485">
    <property type="term" value="F:adenine/guanine mispair binding"/>
    <property type="evidence" value="ECO:0007669"/>
    <property type="project" value="TreeGrafter"/>
</dbReference>
<dbReference type="InterPro" id="IPR000445">
    <property type="entry name" value="HhH_motif"/>
</dbReference>
<dbReference type="Pfam" id="PF00730">
    <property type="entry name" value="HhH-GPD"/>
    <property type="match status" value="1"/>
</dbReference>
<evidence type="ECO:0000256" key="10">
    <source>
        <dbReference type="ARBA" id="ARBA00022801"/>
    </source>
</evidence>
<evidence type="ECO:0000256" key="2">
    <source>
        <dbReference type="ARBA" id="ARBA00001966"/>
    </source>
</evidence>
<comment type="function">
    <text evidence="3">Adenine glycosylase active on G-A mispairs. MutY also corrects error-prone DNA synthesis past GO lesions which are due to the oxidatively damaged form of guanine: 7,8-dihydro-8-oxoguanine (8-oxo-dGTP).</text>
</comment>
<dbReference type="GO" id="GO:0032357">
    <property type="term" value="F:oxidized purine DNA binding"/>
    <property type="evidence" value="ECO:0007669"/>
    <property type="project" value="TreeGrafter"/>
</dbReference>
<evidence type="ECO:0000256" key="4">
    <source>
        <dbReference type="ARBA" id="ARBA00008343"/>
    </source>
</evidence>
<keyword evidence="14" id="KW-0326">Glycosidase</keyword>
<reference evidence="16" key="1">
    <citation type="submission" date="2019-09" db="EMBL/GenBank/DDBJ databases">
        <title>Characterisation of the sponge microbiome using genome-centric metagenomics.</title>
        <authorList>
            <person name="Engelberts J.P."/>
            <person name="Robbins S.J."/>
            <person name="De Goeij J.M."/>
            <person name="Aranda M."/>
            <person name="Bell S.C."/>
            <person name="Webster N.S."/>
        </authorList>
    </citation>
    <scope>NUCLEOTIDE SEQUENCE</scope>
    <source>
        <strain evidence="16">SB0662_bin_9</strain>
    </source>
</reference>
<dbReference type="Gene3D" id="1.10.1670.10">
    <property type="entry name" value="Helix-hairpin-Helix base-excision DNA repair enzymes (C-terminal)"/>
    <property type="match status" value="1"/>
</dbReference>
<feature type="domain" description="HhH-GPD" evidence="15">
    <location>
        <begin position="37"/>
        <end position="191"/>
    </location>
</feature>
<keyword evidence="7" id="KW-0004">4Fe-4S</keyword>
<protein>
    <recommendedName>
        <fullName evidence="6">Adenine DNA glycosylase</fullName>
        <ecNumber evidence="5">3.2.2.31</ecNumber>
    </recommendedName>
</protein>
<accession>A0A6B1DWZ4</accession>
<keyword evidence="12" id="KW-0411">Iron-sulfur</keyword>
<organism evidence="16">
    <name type="scientific">Caldilineaceae bacterium SB0662_bin_9</name>
    <dbReference type="NCBI Taxonomy" id="2605258"/>
    <lineage>
        <taxon>Bacteria</taxon>
        <taxon>Bacillati</taxon>
        <taxon>Chloroflexota</taxon>
        <taxon>Caldilineae</taxon>
        <taxon>Caldilineales</taxon>
        <taxon>Caldilineaceae</taxon>
    </lineage>
</organism>
<evidence type="ECO:0000256" key="8">
    <source>
        <dbReference type="ARBA" id="ARBA00022723"/>
    </source>
</evidence>
<dbReference type="CDD" id="cd00056">
    <property type="entry name" value="ENDO3c"/>
    <property type="match status" value="1"/>
</dbReference>
<evidence type="ECO:0000256" key="11">
    <source>
        <dbReference type="ARBA" id="ARBA00023004"/>
    </source>
</evidence>
<dbReference type="Pfam" id="PF00633">
    <property type="entry name" value="HHH"/>
    <property type="match status" value="1"/>
</dbReference>
<dbReference type="InterPro" id="IPR011257">
    <property type="entry name" value="DNA_glycosylase"/>
</dbReference>
<keyword evidence="13" id="KW-0234">DNA repair</keyword>
<dbReference type="InterPro" id="IPR015797">
    <property type="entry name" value="NUDIX_hydrolase-like_dom_sf"/>
</dbReference>
<gene>
    <name evidence="16" type="ORF">F4Y08_13000</name>
</gene>